<reference evidence="1" key="1">
    <citation type="journal article" date="2015" name="Nature">
        <title>Complex archaea that bridge the gap between prokaryotes and eukaryotes.</title>
        <authorList>
            <person name="Spang A."/>
            <person name="Saw J.H."/>
            <person name="Jorgensen S.L."/>
            <person name="Zaremba-Niedzwiedzka K."/>
            <person name="Martijn J."/>
            <person name="Lind A.E."/>
            <person name="van Eijk R."/>
            <person name="Schleper C."/>
            <person name="Guy L."/>
            <person name="Ettema T.J."/>
        </authorList>
    </citation>
    <scope>NUCLEOTIDE SEQUENCE</scope>
</reference>
<dbReference type="EMBL" id="LAZR01017270">
    <property type="protein sequence ID" value="KKM01115.1"/>
    <property type="molecule type" value="Genomic_DNA"/>
</dbReference>
<organism evidence="1">
    <name type="scientific">marine sediment metagenome</name>
    <dbReference type="NCBI Taxonomy" id="412755"/>
    <lineage>
        <taxon>unclassified sequences</taxon>
        <taxon>metagenomes</taxon>
        <taxon>ecological metagenomes</taxon>
    </lineage>
</organism>
<evidence type="ECO:0000313" key="1">
    <source>
        <dbReference type="EMBL" id="KKM01115.1"/>
    </source>
</evidence>
<accession>A0A0F9GQK0</accession>
<proteinExistence type="predicted"/>
<gene>
    <name evidence="1" type="ORF">LCGC14_1797690</name>
</gene>
<sequence>MKKFFILFLLLVFASFAAAYRPGDTVTYRVVCHYNNGSVDIGCSKGINERVYLPDGTASSVNVLAEIDEANAPGLWGGNYTIPIGTSEGTIGIYINLINSNFTQAATVLSYSVENLATETNITSILDITATQTNVTTIMVNATTAQSDISTIASNYATETNITSILDITATQTNVTTIMTNATAAQSDVTTILANTITLSTEHTNLGTGIQNNATNVTGEITHNITLAVEAIASNVWSFSGTIVDNILGQIQKMIFSDSL</sequence>
<feature type="non-terminal residue" evidence="1">
    <location>
        <position position="260"/>
    </location>
</feature>
<protein>
    <submittedName>
        <fullName evidence="1">Uncharacterized protein</fullName>
    </submittedName>
</protein>
<comment type="caution">
    <text evidence="1">The sequence shown here is derived from an EMBL/GenBank/DDBJ whole genome shotgun (WGS) entry which is preliminary data.</text>
</comment>
<dbReference type="AlphaFoldDB" id="A0A0F9GQK0"/>
<name>A0A0F9GQK0_9ZZZZ</name>